<protein>
    <submittedName>
        <fullName evidence="1">Uncharacterized protein</fullName>
    </submittedName>
</protein>
<name>A0ABT4GJ49_9BACL</name>
<evidence type="ECO:0000313" key="2">
    <source>
        <dbReference type="Proteomes" id="UP001527099"/>
    </source>
</evidence>
<reference evidence="1 2" key="1">
    <citation type="submission" date="2022-05" db="EMBL/GenBank/DDBJ databases">
        <title>Genome Sequencing of Bee-Associated Microbes.</title>
        <authorList>
            <person name="Dunlap C."/>
        </authorList>
    </citation>
    <scope>NUCLEOTIDE SEQUENCE [LARGE SCALE GENOMIC DNA]</scope>
    <source>
        <strain evidence="1 2">NRRL B-14421</strain>
    </source>
</reference>
<dbReference type="EMBL" id="JAMDMX010000090">
    <property type="protein sequence ID" value="MCY9696141.1"/>
    <property type="molecule type" value="Genomic_DNA"/>
</dbReference>
<evidence type="ECO:0000313" key="1">
    <source>
        <dbReference type="EMBL" id="MCY9696141.1"/>
    </source>
</evidence>
<accession>A0ABT4GJ49</accession>
<keyword evidence="2" id="KW-1185">Reference proteome</keyword>
<gene>
    <name evidence="1" type="ORF">M5X19_25055</name>
</gene>
<organism evidence="1 2">
    <name type="scientific">Paenibacillus alginolyticus</name>
    <dbReference type="NCBI Taxonomy" id="59839"/>
    <lineage>
        <taxon>Bacteria</taxon>
        <taxon>Bacillati</taxon>
        <taxon>Bacillota</taxon>
        <taxon>Bacilli</taxon>
        <taxon>Bacillales</taxon>
        <taxon>Paenibacillaceae</taxon>
        <taxon>Paenibacillus</taxon>
    </lineage>
</organism>
<sequence length="98" mass="10943">MKTSVDMHQTNDKVDEAGSYVCTSGETVQLSKGDTFPMCPITGTETTWRHANHQHKTGERVTEAGHYEDTDGQHIELSMNDTFPACPKTGESTFWQHV</sequence>
<proteinExistence type="predicted"/>
<dbReference type="RefSeq" id="WP_268617299.1">
    <property type="nucleotide sequence ID" value="NZ_JAMDMX010000090.1"/>
</dbReference>
<comment type="caution">
    <text evidence="1">The sequence shown here is derived from an EMBL/GenBank/DDBJ whole genome shotgun (WGS) entry which is preliminary data.</text>
</comment>
<dbReference type="Proteomes" id="UP001527099">
    <property type="component" value="Unassembled WGS sequence"/>
</dbReference>